<comment type="similarity">
    <text evidence="2 7">Belongs to the major facilitator superfamily. Sugar transporter (TC 2.A.1.1) family.</text>
</comment>
<dbReference type="HOGENOM" id="CLU_001265_30_5_6"/>
<feature type="transmembrane region" description="Helical" evidence="8">
    <location>
        <begin position="385"/>
        <end position="405"/>
    </location>
</feature>
<keyword evidence="4 8" id="KW-0812">Transmembrane</keyword>
<feature type="transmembrane region" description="Helical" evidence="8">
    <location>
        <begin position="281"/>
        <end position="303"/>
    </location>
</feature>
<dbReference type="Pfam" id="PF00083">
    <property type="entry name" value="Sugar_tr"/>
    <property type="match status" value="1"/>
</dbReference>
<dbReference type="CDD" id="cd17315">
    <property type="entry name" value="MFS_GLUT_like"/>
    <property type="match status" value="1"/>
</dbReference>
<organism evidence="11">
    <name type="scientific">Francisella tularensis subsp. holarctica</name>
    <dbReference type="NCBI Taxonomy" id="119857"/>
    <lineage>
        <taxon>Bacteria</taxon>
        <taxon>Pseudomonadati</taxon>
        <taxon>Pseudomonadota</taxon>
        <taxon>Gammaproteobacteria</taxon>
        <taxon>Thiotrichales</taxon>
        <taxon>Francisellaceae</taxon>
        <taxon>Francisella</taxon>
    </lineage>
</organism>
<dbReference type="SUPFAM" id="SSF103473">
    <property type="entry name" value="MFS general substrate transporter"/>
    <property type="match status" value="1"/>
</dbReference>
<evidence type="ECO:0000256" key="5">
    <source>
        <dbReference type="ARBA" id="ARBA00022989"/>
    </source>
</evidence>
<dbReference type="PANTHER" id="PTHR48020:SF12">
    <property type="entry name" value="PROTON MYO-INOSITOL COTRANSPORTER"/>
    <property type="match status" value="1"/>
</dbReference>
<comment type="subcellular location">
    <subcellularLocation>
        <location evidence="1">Membrane</location>
        <topology evidence="1">Multi-pass membrane protein</topology>
    </subcellularLocation>
</comment>
<dbReference type="InterPro" id="IPR005829">
    <property type="entry name" value="Sugar_transporter_CS"/>
</dbReference>
<feature type="transmembrane region" description="Helical" evidence="8">
    <location>
        <begin position="138"/>
        <end position="160"/>
    </location>
</feature>
<dbReference type="InterPro" id="IPR020846">
    <property type="entry name" value="MFS_dom"/>
</dbReference>
<evidence type="ECO:0000256" key="1">
    <source>
        <dbReference type="ARBA" id="ARBA00004141"/>
    </source>
</evidence>
<feature type="transmembrane region" description="Helical" evidence="8">
    <location>
        <begin position="251"/>
        <end position="275"/>
    </location>
</feature>
<dbReference type="AlphaFoldDB" id="A0A0B3VRB2"/>
<evidence type="ECO:0000259" key="9">
    <source>
        <dbReference type="PROSITE" id="PS50850"/>
    </source>
</evidence>
<dbReference type="InterPro" id="IPR036259">
    <property type="entry name" value="MFS_trans_sf"/>
</dbReference>
<evidence type="ECO:0000313" key="11">
    <source>
        <dbReference type="EMBL" id="NDS68814.1"/>
    </source>
</evidence>
<evidence type="ECO:0000256" key="8">
    <source>
        <dbReference type="SAM" id="Phobius"/>
    </source>
</evidence>
<dbReference type="PROSITE" id="PS00216">
    <property type="entry name" value="SUGAR_TRANSPORT_1"/>
    <property type="match status" value="1"/>
</dbReference>
<dbReference type="KEGG" id="ftc:DA46_1364"/>
<feature type="domain" description="Major facilitator superfamily (MFS) profile" evidence="9">
    <location>
        <begin position="14"/>
        <end position="442"/>
    </location>
</feature>
<dbReference type="EMBL" id="JAAGJP010000051">
    <property type="protein sequence ID" value="NDS68814.1"/>
    <property type="molecule type" value="Genomic_DNA"/>
</dbReference>
<dbReference type="KEGG" id="ftz:CH68_1514"/>
<dbReference type="RefSeq" id="WP_003016648.1">
    <property type="nucleotide sequence ID" value="NZ_CP009693.1"/>
</dbReference>
<feature type="transmembrane region" description="Helical" evidence="8">
    <location>
        <begin position="172"/>
        <end position="192"/>
    </location>
</feature>
<evidence type="ECO:0000256" key="4">
    <source>
        <dbReference type="ARBA" id="ARBA00022692"/>
    </source>
</evidence>
<dbReference type="GO" id="GO:0022857">
    <property type="term" value="F:transmembrane transporter activity"/>
    <property type="evidence" value="ECO:0007669"/>
    <property type="project" value="InterPro"/>
</dbReference>
<dbReference type="eggNOG" id="COG0477">
    <property type="taxonomic scope" value="Bacteria"/>
</dbReference>
<dbReference type="InterPro" id="IPR005828">
    <property type="entry name" value="MFS_sugar_transport-like"/>
</dbReference>
<comment type="caution">
    <text evidence="11">The sequence shown here is derived from an EMBL/GenBank/DDBJ whole genome shotgun (WGS) entry which is preliminary data.</text>
</comment>
<dbReference type="NCBIfam" id="TIGR00879">
    <property type="entry name" value="SP"/>
    <property type="match status" value="1"/>
</dbReference>
<dbReference type="PROSITE" id="PS50850">
    <property type="entry name" value="MFS"/>
    <property type="match status" value="1"/>
</dbReference>
<reference evidence="11" key="1">
    <citation type="submission" date="2019-08" db="EMBL/GenBank/DDBJ databases">
        <authorList>
            <person name="Busch A."/>
        </authorList>
    </citation>
    <scope>NUCLEOTIDE SEQUENCE</scope>
    <source>
        <strain evidence="11">15T0085</strain>
        <strain evidence="10">17T1429</strain>
    </source>
</reference>
<dbReference type="PANTHER" id="PTHR48020">
    <property type="entry name" value="PROTON MYO-INOSITOL COTRANSPORTER"/>
    <property type="match status" value="1"/>
</dbReference>
<sequence length="464" mass="51217">MEAQKEYKRIVYLIATIAALGGLLFGLDQGFIGNAGDTLNKLYGLDAKVAGSFNAILATGSILGTICSGFFTKFFGRKNTLMIAGFAFLAGALVSSFLPPINILTFCRFLLGFGVGLASFATPLYLAETAPTKIRGSISTLFQLMITFGIFLISLTNIIIVMCLGHQKISLALMFSVIAFFAFLMFVGCFFLPKSPRWLLSKGKDQEAYKVLTRLRAAHEIDTEIAETKKVLKTDHGSVVESLAKKYFWKILLVGVIIQMFQQLVGINMMIYYAPHFLSNVGLNVLIAALAVYLVNFLSTFPAIKWVEKWGRKKLLTVGAVVMMSSLVVSAVCFYFIKHTQDPADFIKYVLLISCLVYIFGFACSWGPVAWIICSEIFPIKTREIGMTVTTVVNWTFAGFVIANSNVIMTKVAFGDVIIFLVYAAFCLAAIFFLKMFVPETKGVSLEKIEDNLISGKKLRDLGQ</sequence>
<evidence type="ECO:0000256" key="7">
    <source>
        <dbReference type="RuleBase" id="RU003346"/>
    </source>
</evidence>
<dbReference type="KEGG" id="ftv:CH67_1784"/>
<dbReference type="InterPro" id="IPR003663">
    <property type="entry name" value="Sugar/inositol_transpt"/>
</dbReference>
<dbReference type="GO" id="GO:0016020">
    <property type="term" value="C:membrane"/>
    <property type="evidence" value="ECO:0007669"/>
    <property type="project" value="UniProtKB-SubCell"/>
</dbReference>
<evidence type="ECO:0000256" key="6">
    <source>
        <dbReference type="ARBA" id="ARBA00023136"/>
    </source>
</evidence>
<reference evidence="11" key="2">
    <citation type="submission" date="2020-02" db="EMBL/GenBank/DDBJ databases">
        <title>Using affinity propagation clustering for identifying bacterial clades and subclades with whole-genome sequences of Francisella tularensis.</title>
        <authorList>
            <person name="Homeier-Bachmann T."/>
            <person name="Abdel-Glil M.Y."/>
            <person name="Hackbart A."/>
            <person name="Hotzel H."/>
            <person name="Tomaso H."/>
        </authorList>
    </citation>
    <scope>NUCLEOTIDE SEQUENCE</scope>
    <source>
        <strain evidence="11">15T0085</strain>
        <strain evidence="10">17T1429</strain>
    </source>
</reference>
<feature type="transmembrane region" description="Helical" evidence="8">
    <location>
        <begin position="79"/>
        <end position="97"/>
    </location>
</feature>
<dbReference type="InterPro" id="IPR050814">
    <property type="entry name" value="Myo-inositol_Transporter"/>
</dbReference>
<dbReference type="Gene3D" id="1.20.1250.20">
    <property type="entry name" value="MFS general substrate transporter like domains"/>
    <property type="match status" value="1"/>
</dbReference>
<name>A0A0B3VRB2_FRATU</name>
<feature type="transmembrane region" description="Helical" evidence="8">
    <location>
        <begin position="103"/>
        <end position="126"/>
    </location>
</feature>
<keyword evidence="3 7" id="KW-0813">Transport</keyword>
<protein>
    <submittedName>
        <fullName evidence="11">Sugar porter family MFS transporter</fullName>
    </submittedName>
</protein>
<feature type="transmembrane region" description="Helical" evidence="8">
    <location>
        <begin position="417"/>
        <end position="438"/>
    </location>
</feature>
<gene>
    <name evidence="11" type="ORF">FWI86_07315</name>
    <name evidence="10" type="ORF">FWJ04_06575</name>
</gene>
<evidence type="ECO:0000256" key="2">
    <source>
        <dbReference type="ARBA" id="ARBA00010992"/>
    </source>
</evidence>
<dbReference type="OMA" id="VAQFLCM"/>
<evidence type="ECO:0000313" key="10">
    <source>
        <dbReference type="EMBL" id="NDR89283.1"/>
    </source>
</evidence>
<feature type="transmembrane region" description="Helical" evidence="8">
    <location>
        <begin position="12"/>
        <end position="32"/>
    </location>
</feature>
<keyword evidence="6 8" id="KW-0472">Membrane</keyword>
<dbReference type="PRINTS" id="PR00171">
    <property type="entry name" value="SUGRTRNSPORT"/>
</dbReference>
<proteinExistence type="inferred from homology"/>
<accession>A0A0B3VRB2</accession>
<dbReference type="EMBL" id="JAAGKH010000049">
    <property type="protein sequence ID" value="NDR89283.1"/>
    <property type="molecule type" value="Genomic_DNA"/>
</dbReference>
<feature type="transmembrane region" description="Helical" evidence="8">
    <location>
        <begin position="52"/>
        <end position="72"/>
    </location>
</feature>
<feature type="transmembrane region" description="Helical" evidence="8">
    <location>
        <begin position="349"/>
        <end position="373"/>
    </location>
</feature>
<feature type="transmembrane region" description="Helical" evidence="8">
    <location>
        <begin position="315"/>
        <end position="337"/>
    </location>
</feature>
<dbReference type="PROSITE" id="PS00217">
    <property type="entry name" value="SUGAR_TRANSPORT_2"/>
    <property type="match status" value="1"/>
</dbReference>
<evidence type="ECO:0000256" key="3">
    <source>
        <dbReference type="ARBA" id="ARBA00022448"/>
    </source>
</evidence>
<keyword evidence="5 8" id="KW-1133">Transmembrane helix</keyword>